<keyword evidence="6 7" id="KW-0687">Ribonucleoprotein</keyword>
<keyword evidence="5 7" id="KW-0733">Signal recognition particle</keyword>
<dbReference type="Pfam" id="PF02290">
    <property type="entry name" value="SRP14"/>
    <property type="match status" value="1"/>
</dbReference>
<evidence type="ECO:0000256" key="2">
    <source>
        <dbReference type="ARBA" id="ARBA00010349"/>
    </source>
</evidence>
<accession>A0AA38P5W1</accession>
<dbReference type="EMBL" id="MU806304">
    <property type="protein sequence ID" value="KAJ3836638.1"/>
    <property type="molecule type" value="Genomic_DNA"/>
</dbReference>
<gene>
    <name evidence="8" type="ORF">F5878DRAFT_540980</name>
</gene>
<dbReference type="InterPro" id="IPR009018">
    <property type="entry name" value="Signal_recog_particle_SRP9/14"/>
</dbReference>
<sequence>MICQRCLRRQFSNPSPVSCISLSSLLSLQGCQPLVDHDTFFKRLTALFDSSKNQGSIWITHKRLSHDDADVEMKVQDGAEDSRSYSCLMRVSDGDKVKFSTTVNLTELPQFHQVYGALLKSSMTTLRKRDKKREKQRAEDAAVRKKRLSEPVIVAGPKRGNGRRKRQRRIKAALKQQEALAKIKLKEDAKAKTKLTTGAPCQFTISSQFKHRGDFIAFNVNFRIWKPAYRRFYHSRLWIPKEFDHPLATSWQLPNTGAPVRAGDQTDS</sequence>
<dbReference type="GO" id="GO:0006614">
    <property type="term" value="P:SRP-dependent cotranslational protein targeting to membrane"/>
    <property type="evidence" value="ECO:0007669"/>
    <property type="project" value="UniProtKB-UniRule"/>
</dbReference>
<evidence type="ECO:0000313" key="8">
    <source>
        <dbReference type="EMBL" id="KAJ3836638.1"/>
    </source>
</evidence>
<keyword evidence="4 7" id="KW-0694">RNA-binding</keyword>
<protein>
    <recommendedName>
        <fullName evidence="7">Signal recognition particle subunit SRP14</fullName>
    </recommendedName>
    <alternativeName>
        <fullName evidence="7">Signal recognition particle 14 kDa protein</fullName>
    </alternativeName>
</protein>
<dbReference type="GO" id="GO:0008312">
    <property type="term" value="F:7S RNA binding"/>
    <property type="evidence" value="ECO:0007669"/>
    <property type="project" value="UniProtKB-UniRule"/>
</dbReference>
<keyword evidence="9" id="KW-1185">Reference proteome</keyword>
<proteinExistence type="inferred from homology"/>
<dbReference type="GO" id="GO:0030942">
    <property type="term" value="F:endoplasmic reticulum signal peptide binding"/>
    <property type="evidence" value="ECO:0007669"/>
    <property type="project" value="UniProtKB-UniRule"/>
</dbReference>
<name>A0AA38P5W1_9AGAR</name>
<dbReference type="Gene3D" id="3.30.720.10">
    <property type="entry name" value="Signal recognition particle alu RNA binding heterodimer, srp9/1"/>
    <property type="match status" value="1"/>
</dbReference>
<evidence type="ECO:0000256" key="7">
    <source>
        <dbReference type="RuleBase" id="RU368100"/>
    </source>
</evidence>
<dbReference type="PROSITE" id="PS51257">
    <property type="entry name" value="PROKAR_LIPOPROTEIN"/>
    <property type="match status" value="1"/>
</dbReference>
<dbReference type="PANTHER" id="PTHR12013">
    <property type="entry name" value="SIGNAL RECOGNITION PARTICLE 14 KD PROTEIN"/>
    <property type="match status" value="1"/>
</dbReference>
<comment type="subcellular location">
    <subcellularLocation>
        <location evidence="1 7">Cytoplasm</location>
    </subcellularLocation>
</comment>
<dbReference type="InterPro" id="IPR003210">
    <property type="entry name" value="Signal_recog_particle_SRP14"/>
</dbReference>
<evidence type="ECO:0000313" key="9">
    <source>
        <dbReference type="Proteomes" id="UP001163846"/>
    </source>
</evidence>
<dbReference type="GO" id="GO:0005786">
    <property type="term" value="C:signal recognition particle, endoplasmic reticulum targeting"/>
    <property type="evidence" value="ECO:0007669"/>
    <property type="project" value="UniProtKB-UniRule"/>
</dbReference>
<dbReference type="AlphaFoldDB" id="A0AA38P5W1"/>
<comment type="subunit">
    <text evidence="7">Component of a fungal signal recognition particle (SRP) complex that consists of a 7SL RNA molecule (scR1) and at least six protein subunits: SRP72, SRP68, SRP54, SEC65, SRP21 and SRP14.</text>
</comment>
<evidence type="ECO:0000256" key="1">
    <source>
        <dbReference type="ARBA" id="ARBA00004496"/>
    </source>
</evidence>
<dbReference type="Proteomes" id="UP001163846">
    <property type="component" value="Unassembled WGS sequence"/>
</dbReference>
<evidence type="ECO:0000256" key="3">
    <source>
        <dbReference type="ARBA" id="ARBA00022490"/>
    </source>
</evidence>
<comment type="function">
    <text evidence="7">Component of the signal recognition particle (SRP) complex, a ribonucleoprotein complex that mediates the cotranslational targeting of secretory and membrane proteins to the endoplasmic reticulum (ER).</text>
</comment>
<evidence type="ECO:0000256" key="6">
    <source>
        <dbReference type="ARBA" id="ARBA00023274"/>
    </source>
</evidence>
<reference evidence="8" key="1">
    <citation type="submission" date="2022-08" db="EMBL/GenBank/DDBJ databases">
        <authorList>
            <consortium name="DOE Joint Genome Institute"/>
            <person name="Min B."/>
            <person name="Riley R."/>
            <person name="Sierra-Patev S."/>
            <person name="Naranjo-Ortiz M."/>
            <person name="Looney B."/>
            <person name="Konkel Z."/>
            <person name="Slot J.C."/>
            <person name="Sakamoto Y."/>
            <person name="Steenwyk J.L."/>
            <person name="Rokas A."/>
            <person name="Carro J."/>
            <person name="Camarero S."/>
            <person name="Ferreira P."/>
            <person name="Molpeceres G."/>
            <person name="Ruiz-Duenas F.J."/>
            <person name="Serrano A."/>
            <person name="Henrissat B."/>
            <person name="Drula E."/>
            <person name="Hughes K.W."/>
            <person name="Mata J.L."/>
            <person name="Ishikawa N.K."/>
            <person name="Vargas-Isla R."/>
            <person name="Ushijima S."/>
            <person name="Smith C.A."/>
            <person name="Ahrendt S."/>
            <person name="Andreopoulos W."/>
            <person name="He G."/>
            <person name="Labutti K."/>
            <person name="Lipzen A."/>
            <person name="Ng V."/>
            <person name="Sandor L."/>
            <person name="Barry K."/>
            <person name="Martinez A.T."/>
            <person name="Xiao Y."/>
            <person name="Gibbons J.G."/>
            <person name="Terashima K."/>
            <person name="Hibbett D.S."/>
            <person name="Grigoriev I.V."/>
        </authorList>
    </citation>
    <scope>NUCLEOTIDE SEQUENCE</scope>
    <source>
        <strain evidence="8">TFB9207</strain>
    </source>
</reference>
<comment type="caution">
    <text evidence="8">The sequence shown here is derived from an EMBL/GenBank/DDBJ whole genome shotgun (WGS) entry which is preliminary data.</text>
</comment>
<organism evidence="8 9">
    <name type="scientific">Lentinula raphanica</name>
    <dbReference type="NCBI Taxonomy" id="153919"/>
    <lineage>
        <taxon>Eukaryota</taxon>
        <taxon>Fungi</taxon>
        <taxon>Dikarya</taxon>
        <taxon>Basidiomycota</taxon>
        <taxon>Agaricomycotina</taxon>
        <taxon>Agaricomycetes</taxon>
        <taxon>Agaricomycetidae</taxon>
        <taxon>Agaricales</taxon>
        <taxon>Marasmiineae</taxon>
        <taxon>Omphalotaceae</taxon>
        <taxon>Lentinula</taxon>
    </lineage>
</organism>
<keyword evidence="3 7" id="KW-0963">Cytoplasm</keyword>
<evidence type="ECO:0000256" key="4">
    <source>
        <dbReference type="ARBA" id="ARBA00022884"/>
    </source>
</evidence>
<dbReference type="SUPFAM" id="SSF54762">
    <property type="entry name" value="Signal recognition particle alu RNA binding heterodimer, SRP9/14"/>
    <property type="match status" value="1"/>
</dbReference>
<comment type="similarity">
    <text evidence="2 7">Belongs to the SRP14 family.</text>
</comment>
<evidence type="ECO:0000256" key="5">
    <source>
        <dbReference type="ARBA" id="ARBA00023135"/>
    </source>
</evidence>